<protein>
    <recommendedName>
        <fullName evidence="2">Alpha-L-arabinofuranosidase B catalytic domain-containing protein</fullName>
    </recommendedName>
</protein>
<dbReference type="EMBL" id="AP019620">
    <property type="protein sequence ID" value="BBJ37635.1"/>
    <property type="molecule type" value="Genomic_DNA"/>
</dbReference>
<dbReference type="InterPro" id="IPR013320">
    <property type="entry name" value="ConA-like_dom_sf"/>
</dbReference>
<organism evidence="3 4">
    <name type="scientific">Streptomyces antimycoticus</name>
    <dbReference type="NCBI Taxonomy" id="68175"/>
    <lineage>
        <taxon>Bacteria</taxon>
        <taxon>Bacillati</taxon>
        <taxon>Actinomycetota</taxon>
        <taxon>Actinomycetes</taxon>
        <taxon>Kitasatosporales</taxon>
        <taxon>Streptomycetaceae</taxon>
        <taxon>Streptomyces</taxon>
        <taxon>Streptomyces violaceusniger group</taxon>
    </lineage>
</organism>
<sequence length="103" mass="10835">MVTSGTHVNSGCCFDYGNSETDRKADAAGAMDAINFGTECWFGGCSGSGPWVQADLEWGLYSGGSQSWNPNQRAFPSKFVTAMLKNNGTSSSPSRAATRNPVA</sequence>
<dbReference type="InterPro" id="IPR015289">
    <property type="entry name" value="A-L-arabinofuranosidase_B_cat"/>
</dbReference>
<reference evidence="3 4" key="1">
    <citation type="journal article" date="2020" name="Int. J. Syst. Evol. Microbiol.">
        <title>Reclassification of Streptomyces castelarensis and Streptomyces sporoclivatus as later heterotypic synonyms of Streptomyces antimycoticus.</title>
        <authorList>
            <person name="Komaki H."/>
            <person name="Tamura T."/>
        </authorList>
    </citation>
    <scope>NUCLEOTIDE SEQUENCE [LARGE SCALE GENOMIC DNA]</scope>
    <source>
        <strain evidence="3 4">NBRC 100767</strain>
    </source>
</reference>
<proteinExistence type="predicted"/>
<keyword evidence="1" id="KW-1015">Disulfide bond</keyword>
<evidence type="ECO:0000313" key="3">
    <source>
        <dbReference type="EMBL" id="BBJ37635.1"/>
    </source>
</evidence>
<dbReference type="Gene3D" id="2.60.120.200">
    <property type="match status" value="1"/>
</dbReference>
<dbReference type="GO" id="GO:0045490">
    <property type="term" value="P:pectin catabolic process"/>
    <property type="evidence" value="ECO:0007669"/>
    <property type="project" value="TreeGrafter"/>
</dbReference>
<name>A0A499UAE4_9ACTN</name>
<dbReference type="PANTHER" id="PTHR39447">
    <property type="entry name" value="ALPHA-L-ARABINOFURANOSIDASE B"/>
    <property type="match status" value="1"/>
</dbReference>
<dbReference type="InterPro" id="IPR038964">
    <property type="entry name" value="ABFB"/>
</dbReference>
<dbReference type="Pfam" id="PF09206">
    <property type="entry name" value="ArabFuran-catal"/>
    <property type="match status" value="1"/>
</dbReference>
<dbReference type="Proteomes" id="UP000463951">
    <property type="component" value="Chromosome"/>
</dbReference>
<evidence type="ECO:0000259" key="2">
    <source>
        <dbReference type="Pfam" id="PF09206"/>
    </source>
</evidence>
<dbReference type="AlphaFoldDB" id="A0A499UAE4"/>
<gene>
    <name evidence="3" type="ORF">SSPO_003530</name>
</gene>
<dbReference type="GO" id="GO:0046556">
    <property type="term" value="F:alpha-L-arabinofuranosidase activity"/>
    <property type="evidence" value="ECO:0007669"/>
    <property type="project" value="InterPro"/>
</dbReference>
<evidence type="ECO:0000313" key="4">
    <source>
        <dbReference type="Proteomes" id="UP000463951"/>
    </source>
</evidence>
<feature type="disulfide bond" evidence="1">
    <location>
        <begin position="12"/>
        <end position="13"/>
    </location>
</feature>
<feature type="domain" description="Alpha-L-arabinofuranosidase B catalytic" evidence="2">
    <location>
        <begin position="1"/>
        <end position="91"/>
    </location>
</feature>
<accession>A0A499UAE4</accession>
<evidence type="ECO:0000256" key="1">
    <source>
        <dbReference type="PIRSR" id="PIRSR638964-3"/>
    </source>
</evidence>
<dbReference type="GO" id="GO:0019566">
    <property type="term" value="P:arabinose metabolic process"/>
    <property type="evidence" value="ECO:0007669"/>
    <property type="project" value="InterPro"/>
</dbReference>
<dbReference type="GO" id="GO:0031221">
    <property type="term" value="P:arabinan metabolic process"/>
    <property type="evidence" value="ECO:0007669"/>
    <property type="project" value="InterPro"/>
</dbReference>
<dbReference type="SUPFAM" id="SSF49899">
    <property type="entry name" value="Concanavalin A-like lectins/glucanases"/>
    <property type="match status" value="1"/>
</dbReference>
<dbReference type="PANTHER" id="PTHR39447:SF2">
    <property type="entry name" value="ALPHA-L-ARABINOFURANOSIDASE B"/>
    <property type="match status" value="1"/>
</dbReference>